<name>A0A540K9K1_MALBA</name>
<dbReference type="EMBL" id="VIEB01001733">
    <property type="protein sequence ID" value="TQD70612.1"/>
    <property type="molecule type" value="Genomic_DNA"/>
</dbReference>
<protein>
    <submittedName>
        <fullName evidence="2">Uncharacterized protein</fullName>
    </submittedName>
</protein>
<accession>A0A540K9K1</accession>
<dbReference type="AlphaFoldDB" id="A0A540K9K1"/>
<evidence type="ECO:0000256" key="1">
    <source>
        <dbReference type="SAM" id="Phobius"/>
    </source>
</evidence>
<organism evidence="2 3">
    <name type="scientific">Malus baccata</name>
    <name type="common">Siberian crab apple</name>
    <name type="synonym">Pyrus baccata</name>
    <dbReference type="NCBI Taxonomy" id="106549"/>
    <lineage>
        <taxon>Eukaryota</taxon>
        <taxon>Viridiplantae</taxon>
        <taxon>Streptophyta</taxon>
        <taxon>Embryophyta</taxon>
        <taxon>Tracheophyta</taxon>
        <taxon>Spermatophyta</taxon>
        <taxon>Magnoliopsida</taxon>
        <taxon>eudicotyledons</taxon>
        <taxon>Gunneridae</taxon>
        <taxon>Pentapetalae</taxon>
        <taxon>rosids</taxon>
        <taxon>fabids</taxon>
        <taxon>Rosales</taxon>
        <taxon>Rosaceae</taxon>
        <taxon>Amygdaloideae</taxon>
        <taxon>Maleae</taxon>
        <taxon>Malus</taxon>
    </lineage>
</organism>
<gene>
    <name evidence="2" type="ORF">C1H46_043855</name>
</gene>
<comment type="caution">
    <text evidence="2">The sequence shown here is derived from an EMBL/GenBank/DDBJ whole genome shotgun (WGS) entry which is preliminary data.</text>
</comment>
<sequence length="137" mass="14493">MAAPPSNSLLPVSCQSRCQRQLVTSPRLPAPTDLSPSSSHAAQGQLLALSSVSFLLFKAAKGSPSISPRVTPPLTSPAPTYLPPFSPCCKDSPLLSSALLPLFFIFFLSFSAAKAASCLFYFIPPPKQLSTILLSRS</sequence>
<keyword evidence="1" id="KW-1133">Transmembrane helix</keyword>
<reference evidence="2 3" key="1">
    <citation type="journal article" date="2019" name="G3 (Bethesda)">
        <title>Sequencing of a Wild Apple (Malus baccata) Genome Unravels the Differences Between Cultivated and Wild Apple Species Regarding Disease Resistance and Cold Tolerance.</title>
        <authorList>
            <person name="Chen X."/>
        </authorList>
    </citation>
    <scope>NUCLEOTIDE SEQUENCE [LARGE SCALE GENOMIC DNA]</scope>
    <source>
        <strain evidence="3">cv. Shandingzi</strain>
        <tissue evidence="2">Leaves</tissue>
    </source>
</reference>
<keyword evidence="1" id="KW-0812">Transmembrane</keyword>
<keyword evidence="3" id="KW-1185">Reference proteome</keyword>
<dbReference type="Proteomes" id="UP000315295">
    <property type="component" value="Unassembled WGS sequence"/>
</dbReference>
<evidence type="ECO:0000313" key="2">
    <source>
        <dbReference type="EMBL" id="TQD70612.1"/>
    </source>
</evidence>
<keyword evidence="1" id="KW-0472">Membrane</keyword>
<evidence type="ECO:0000313" key="3">
    <source>
        <dbReference type="Proteomes" id="UP000315295"/>
    </source>
</evidence>
<proteinExistence type="predicted"/>
<feature type="transmembrane region" description="Helical" evidence="1">
    <location>
        <begin position="102"/>
        <end position="123"/>
    </location>
</feature>